<dbReference type="AlphaFoldDB" id="A0A2T4CE75"/>
<reference evidence="2 3" key="1">
    <citation type="submission" date="2016-07" db="EMBL/GenBank/DDBJ databases">
        <title>Multiple horizontal gene transfer events from other fungi enriched the ability of initially mycotrophic Trichoderma (Ascomycota) to feed on dead plant biomass.</title>
        <authorList>
            <consortium name="DOE Joint Genome Institute"/>
            <person name="Aerts A."/>
            <person name="Atanasova L."/>
            <person name="Chenthamara K."/>
            <person name="Zhang J."/>
            <person name="Grujic M."/>
            <person name="Henrissat B."/>
            <person name="Kuo A."/>
            <person name="Salamov A."/>
            <person name="Lipzen A."/>
            <person name="Labutti K."/>
            <person name="Barry K."/>
            <person name="Miao Y."/>
            <person name="Rahimi M.J."/>
            <person name="Shen Q."/>
            <person name="Grigoriev I.V."/>
            <person name="Kubicek C.P."/>
            <person name="Druzhinina I.S."/>
        </authorList>
    </citation>
    <scope>NUCLEOTIDE SEQUENCE [LARGE SCALE GENOMIC DNA]</scope>
    <source>
        <strain evidence="2 3">ATCC 18648</strain>
    </source>
</reference>
<evidence type="ECO:0000313" key="3">
    <source>
        <dbReference type="Proteomes" id="UP000240760"/>
    </source>
</evidence>
<evidence type="ECO:0000256" key="1">
    <source>
        <dbReference type="SAM" id="MobiDB-lite"/>
    </source>
</evidence>
<feature type="region of interest" description="Disordered" evidence="1">
    <location>
        <begin position="1"/>
        <end position="26"/>
    </location>
</feature>
<dbReference type="OrthoDB" id="5327145at2759"/>
<gene>
    <name evidence="2" type="ORF">M440DRAFT_1399139</name>
</gene>
<accession>A0A2T4CE75</accession>
<protein>
    <submittedName>
        <fullName evidence="2">Uncharacterized protein</fullName>
    </submittedName>
</protein>
<feature type="compositionally biased region" description="Polar residues" evidence="1">
    <location>
        <begin position="14"/>
        <end position="24"/>
    </location>
</feature>
<organism evidence="2 3">
    <name type="scientific">Trichoderma longibrachiatum ATCC 18648</name>
    <dbReference type="NCBI Taxonomy" id="983965"/>
    <lineage>
        <taxon>Eukaryota</taxon>
        <taxon>Fungi</taxon>
        <taxon>Dikarya</taxon>
        <taxon>Ascomycota</taxon>
        <taxon>Pezizomycotina</taxon>
        <taxon>Sordariomycetes</taxon>
        <taxon>Hypocreomycetidae</taxon>
        <taxon>Hypocreales</taxon>
        <taxon>Hypocreaceae</taxon>
        <taxon>Trichoderma</taxon>
    </lineage>
</organism>
<keyword evidence="3" id="KW-1185">Reference proteome</keyword>
<proteinExistence type="predicted"/>
<dbReference type="EMBL" id="KZ679128">
    <property type="protein sequence ID" value="PTB79840.1"/>
    <property type="molecule type" value="Genomic_DNA"/>
</dbReference>
<evidence type="ECO:0000313" key="2">
    <source>
        <dbReference type="EMBL" id="PTB79840.1"/>
    </source>
</evidence>
<name>A0A2T4CE75_TRILO</name>
<sequence>MASRRPLPGRHQRAISNKRATTSHLHPEAKTCQNDLQTMLHNHHQRYQAAILT</sequence>
<dbReference type="Proteomes" id="UP000240760">
    <property type="component" value="Unassembled WGS sequence"/>
</dbReference>